<evidence type="ECO:0000256" key="3">
    <source>
        <dbReference type="ARBA" id="ARBA00023239"/>
    </source>
</evidence>
<dbReference type="PANTHER" id="PTHR30502:SF0">
    <property type="entry name" value="PHOSPHOENOLPYRUVATE CARBOXYLASE FAMILY PROTEIN"/>
    <property type="match status" value="1"/>
</dbReference>
<evidence type="ECO:0000313" key="5">
    <source>
        <dbReference type="EMBL" id="SVD47859.1"/>
    </source>
</evidence>
<protein>
    <recommendedName>
        <fullName evidence="4">HpcH/HpaI aldolase/citrate lyase domain-containing protein</fullName>
    </recommendedName>
</protein>
<dbReference type="EMBL" id="UINC01153248">
    <property type="protein sequence ID" value="SVD47859.1"/>
    <property type="molecule type" value="Genomic_DNA"/>
</dbReference>
<dbReference type="InterPro" id="IPR050251">
    <property type="entry name" value="HpcH-HpaI_aldolase"/>
</dbReference>
<dbReference type="AlphaFoldDB" id="A0A382VMS3"/>
<evidence type="ECO:0000256" key="1">
    <source>
        <dbReference type="ARBA" id="ARBA00005568"/>
    </source>
</evidence>
<dbReference type="Gene3D" id="3.20.20.60">
    <property type="entry name" value="Phosphoenolpyruvate-binding domains"/>
    <property type="match status" value="1"/>
</dbReference>
<feature type="domain" description="HpcH/HpaI aldolase/citrate lyase" evidence="4">
    <location>
        <begin position="1"/>
        <end position="150"/>
    </location>
</feature>
<comment type="similarity">
    <text evidence="1">Belongs to the HpcH/HpaI aldolase family.</text>
</comment>
<evidence type="ECO:0000256" key="2">
    <source>
        <dbReference type="ARBA" id="ARBA00022723"/>
    </source>
</evidence>
<organism evidence="5">
    <name type="scientific">marine metagenome</name>
    <dbReference type="NCBI Taxonomy" id="408172"/>
    <lineage>
        <taxon>unclassified sequences</taxon>
        <taxon>metagenomes</taxon>
        <taxon>ecological metagenomes</taxon>
    </lineage>
</organism>
<dbReference type="PANTHER" id="PTHR30502">
    <property type="entry name" value="2-KETO-3-DEOXY-L-RHAMNONATE ALDOLASE"/>
    <property type="match status" value="1"/>
</dbReference>
<name>A0A382VMS3_9ZZZZ</name>
<keyword evidence="3" id="KW-0456">Lyase</keyword>
<dbReference type="GO" id="GO:0016832">
    <property type="term" value="F:aldehyde-lyase activity"/>
    <property type="evidence" value="ECO:0007669"/>
    <property type="project" value="TreeGrafter"/>
</dbReference>
<dbReference type="InterPro" id="IPR015813">
    <property type="entry name" value="Pyrv/PenolPyrv_kinase-like_dom"/>
</dbReference>
<keyword evidence="2" id="KW-0479">Metal-binding</keyword>
<dbReference type="Pfam" id="PF03328">
    <property type="entry name" value="HpcH_HpaI"/>
    <property type="match status" value="1"/>
</dbReference>
<dbReference type="InterPro" id="IPR005000">
    <property type="entry name" value="Aldolase/citrate-lyase_domain"/>
</dbReference>
<dbReference type="GO" id="GO:0046872">
    <property type="term" value="F:metal ion binding"/>
    <property type="evidence" value="ECO:0007669"/>
    <property type="project" value="UniProtKB-KW"/>
</dbReference>
<dbReference type="GO" id="GO:0005737">
    <property type="term" value="C:cytoplasm"/>
    <property type="evidence" value="ECO:0007669"/>
    <property type="project" value="TreeGrafter"/>
</dbReference>
<proteinExistence type="inferred from homology"/>
<accession>A0A382VMS3</accession>
<reference evidence="5" key="1">
    <citation type="submission" date="2018-05" db="EMBL/GenBank/DDBJ databases">
        <authorList>
            <person name="Lanie J.A."/>
            <person name="Ng W.-L."/>
            <person name="Kazmierczak K.M."/>
            <person name="Andrzejewski T.M."/>
            <person name="Davidsen T.M."/>
            <person name="Wayne K.J."/>
            <person name="Tettelin H."/>
            <person name="Glass J.I."/>
            <person name="Rusch D."/>
            <person name="Podicherti R."/>
            <person name="Tsui H.-C.T."/>
            <person name="Winkler M.E."/>
        </authorList>
    </citation>
    <scope>NUCLEOTIDE SEQUENCE</scope>
</reference>
<sequence>GVVVPHVPDVAAAEAFAEALRYHPDGVRGFTPFSKAGGFTNRDVGAHVERSNDGVIGVAIVESIGALEVAGEIAAVDGVDVVYFGAYDLSQALGHPGQPLHPAVVEAIVDGVARVRETGGCAGGFVPQDRDGIARVLEMGMGFVTYEVDASILFRHVADMAEWFAREVG</sequence>
<dbReference type="SUPFAM" id="SSF51621">
    <property type="entry name" value="Phosphoenolpyruvate/pyruvate domain"/>
    <property type="match status" value="1"/>
</dbReference>
<evidence type="ECO:0000259" key="4">
    <source>
        <dbReference type="Pfam" id="PF03328"/>
    </source>
</evidence>
<dbReference type="InterPro" id="IPR040442">
    <property type="entry name" value="Pyrv_kinase-like_dom_sf"/>
</dbReference>
<feature type="non-terminal residue" evidence="5">
    <location>
        <position position="1"/>
    </location>
</feature>
<gene>
    <name evidence="5" type="ORF">METZ01_LOCUS400713</name>
</gene>